<dbReference type="OrthoDB" id="9809995at2"/>
<comment type="caution">
    <text evidence="2">The sequence shown here is derived from an EMBL/GenBank/DDBJ whole genome shotgun (WGS) entry which is preliminary data.</text>
</comment>
<dbReference type="InterPro" id="IPR043129">
    <property type="entry name" value="ATPase_NBD"/>
</dbReference>
<dbReference type="InterPro" id="IPR000905">
    <property type="entry name" value="Gcp-like_dom"/>
</dbReference>
<dbReference type="InterPro" id="IPR022496">
    <property type="entry name" value="T6A_TsaB"/>
</dbReference>
<dbReference type="STRING" id="1359163.NLO413_0121"/>
<reference evidence="2 3" key="1">
    <citation type="submission" date="2015-02" db="EMBL/GenBank/DDBJ databases">
        <title>Genome Sequencing of Rickettsiales.</title>
        <authorList>
            <person name="Daugherty S.C."/>
            <person name="Su Q."/>
            <person name="Abolude K."/>
            <person name="Beier-Sexton M."/>
            <person name="Carlyon J.A."/>
            <person name="Carter R."/>
            <person name="Day N.P."/>
            <person name="Dumler S.J."/>
            <person name="Dyachenko V."/>
            <person name="Godinez A."/>
            <person name="Kurtti T.J."/>
            <person name="Lichay M."/>
            <person name="Mullins K.E."/>
            <person name="Ott S."/>
            <person name="Pappas-Brown V."/>
            <person name="Paris D.H."/>
            <person name="Patel P."/>
            <person name="Richards A.L."/>
            <person name="Sadzewicz L."/>
            <person name="Sears K."/>
            <person name="Seidman D."/>
            <person name="Sengamalay N."/>
            <person name="Stenos J."/>
            <person name="Tallon L.J."/>
            <person name="Vincent G."/>
            <person name="Fraser C.M."/>
            <person name="Munderloh U."/>
            <person name="Dunning-Hotopp J.C."/>
        </authorList>
    </citation>
    <scope>NUCLEOTIDE SEQUENCE [LARGE SCALE GENOMIC DNA]</scope>
    <source>
        <strain evidence="2 3">RAC413</strain>
    </source>
</reference>
<accession>A0A0F3NL27</accession>
<dbReference type="EMBL" id="LANX01000001">
    <property type="protein sequence ID" value="KJV68758.1"/>
    <property type="molecule type" value="Genomic_DNA"/>
</dbReference>
<dbReference type="SUPFAM" id="SSF53067">
    <property type="entry name" value="Actin-like ATPase domain"/>
    <property type="match status" value="1"/>
</dbReference>
<name>A0A0F3NL27_9RICK</name>
<evidence type="ECO:0000313" key="2">
    <source>
        <dbReference type="EMBL" id="KJV68758.1"/>
    </source>
</evidence>
<evidence type="ECO:0000313" key="3">
    <source>
        <dbReference type="Proteomes" id="UP000033562"/>
    </source>
</evidence>
<dbReference type="Pfam" id="PF00814">
    <property type="entry name" value="TsaD"/>
    <property type="match status" value="1"/>
</dbReference>
<organism evidence="2 3">
    <name type="scientific">Candidatus Neoehrlichia procyonis str. RAC413</name>
    <dbReference type="NCBI Taxonomy" id="1359163"/>
    <lineage>
        <taxon>Bacteria</taxon>
        <taxon>Pseudomonadati</taxon>
        <taxon>Pseudomonadota</taxon>
        <taxon>Alphaproteobacteria</taxon>
        <taxon>Rickettsiales</taxon>
        <taxon>Anaplasmataceae</taxon>
        <taxon>Candidatus Neoehrlichia</taxon>
    </lineage>
</organism>
<dbReference type="AlphaFoldDB" id="A0A0F3NL27"/>
<feature type="domain" description="Gcp-like" evidence="1">
    <location>
        <begin position="32"/>
        <end position="126"/>
    </location>
</feature>
<gene>
    <name evidence="2" type="primary">yeaZ</name>
    <name evidence="2" type="ORF">NLO413_0121</name>
</gene>
<dbReference type="Proteomes" id="UP000033562">
    <property type="component" value="Unassembled WGS sequence"/>
</dbReference>
<protein>
    <submittedName>
        <fullName evidence="2">tRNA threonylcarbamoyl adenosine modification protein YeaZ</fullName>
    </submittedName>
</protein>
<evidence type="ECO:0000259" key="1">
    <source>
        <dbReference type="Pfam" id="PF00814"/>
    </source>
</evidence>
<proteinExistence type="predicted"/>
<keyword evidence="3" id="KW-1185">Reference proteome</keyword>
<dbReference type="GO" id="GO:0002949">
    <property type="term" value="P:tRNA threonylcarbamoyladenosine modification"/>
    <property type="evidence" value="ECO:0007669"/>
    <property type="project" value="InterPro"/>
</dbReference>
<sequence>MNIMSIDTSGHICSVAILDEKNNIFYKENSSHNQHTKDLFLLIHSIFDESQNSYNSITDIAVVIGPGSFTGIRAGIAAAQGIQLTTNITVHGISTLEMQAYSIRQYIENINNPIKSVINTHNNTVFTQVFSSNILPLSDISIVNHNSIHYDDNYITYKNIPKFTINAKTAAMLLLHKIKNKLPQLSLNPIYENTNFKKM</sequence>
<dbReference type="NCBIfam" id="TIGR03725">
    <property type="entry name" value="T6A_YeaZ"/>
    <property type="match status" value="1"/>
</dbReference>
<dbReference type="Gene3D" id="3.30.420.40">
    <property type="match status" value="1"/>
</dbReference>